<dbReference type="PROSITE" id="PS00671">
    <property type="entry name" value="D_2_HYDROXYACID_DH_3"/>
    <property type="match status" value="1"/>
</dbReference>
<dbReference type="Gene3D" id="3.40.50.720">
    <property type="entry name" value="NAD(P)-binding Rossmann-like Domain"/>
    <property type="match status" value="2"/>
</dbReference>
<organism evidence="7 8">
    <name type="scientific">Arenibacter aquaticus</name>
    <dbReference type="NCBI Taxonomy" id="2489054"/>
    <lineage>
        <taxon>Bacteria</taxon>
        <taxon>Pseudomonadati</taxon>
        <taxon>Bacteroidota</taxon>
        <taxon>Flavobacteriia</taxon>
        <taxon>Flavobacteriales</taxon>
        <taxon>Flavobacteriaceae</taxon>
        <taxon>Arenibacter</taxon>
    </lineage>
</organism>
<comment type="caution">
    <text evidence="7">The sequence shown here is derived from an EMBL/GenBank/DDBJ whole genome shotgun (WGS) entry which is preliminary data.</text>
</comment>
<evidence type="ECO:0000256" key="3">
    <source>
        <dbReference type="ARBA" id="ARBA00023027"/>
    </source>
</evidence>
<evidence type="ECO:0000256" key="2">
    <source>
        <dbReference type="ARBA" id="ARBA00023002"/>
    </source>
</evidence>
<reference evidence="7 8" key="1">
    <citation type="submission" date="2018-11" db="EMBL/GenBank/DDBJ databases">
        <title>Arenibacter aquaticus sp.nov., a marine bacterium isolated from surface seawater in the South China Sea.</title>
        <authorList>
            <person name="Guo J."/>
            <person name="Sun J."/>
        </authorList>
    </citation>
    <scope>NUCLEOTIDE SEQUENCE [LARGE SCALE GENOMIC DNA]</scope>
    <source>
        <strain evidence="7 8">GUO666</strain>
    </source>
</reference>
<dbReference type="Pfam" id="PF00389">
    <property type="entry name" value="2-Hacid_dh"/>
    <property type="match status" value="1"/>
</dbReference>
<feature type="domain" description="D-isomer specific 2-hydroxyacid dehydrogenase catalytic" evidence="5">
    <location>
        <begin position="18"/>
        <end position="320"/>
    </location>
</feature>
<feature type="domain" description="D-isomer specific 2-hydroxyacid dehydrogenase NAD-binding" evidence="6">
    <location>
        <begin position="109"/>
        <end position="289"/>
    </location>
</feature>
<dbReference type="OrthoDB" id="9777288at2"/>
<dbReference type="PANTHER" id="PTHR43761">
    <property type="entry name" value="D-ISOMER SPECIFIC 2-HYDROXYACID DEHYDROGENASE FAMILY PROTEIN (AFU_ORTHOLOGUE AFUA_1G13630)"/>
    <property type="match status" value="1"/>
</dbReference>
<dbReference type="InterPro" id="IPR006140">
    <property type="entry name" value="D-isomer_DH_NAD-bd"/>
</dbReference>
<sequence length="321" mass="35079">MKIVILDGYTLNPGDLSWENLKELGSLTVNDRTQFNNEVIIEAIGEAEIIFTNKTPLPKEVLTEVPNVKYIGVLATGFNVVDIEAAKDLGITVTNIPSYGTTAVAQMTMALLLEMCHHVGEHNRAVRTGEWSRSKDFCFWNYPLIELEGKTMGIIGFGRIGQATAKLALAFGMKVITSGSSSKPESQLGPVKQVDMDELLATSHVISLHCPLTPETEGIINATNIAKMKDGAMLINTSRGLLIVEQDLKEALDKGKIAWAALDVVSKEPIDSNNVLLETDNCIITPHIAWAPKESRERLLNTAIENLESYLNGNPINVVNK</sequence>
<dbReference type="InterPro" id="IPR029753">
    <property type="entry name" value="D-isomer_DH_CS"/>
</dbReference>
<comment type="similarity">
    <text evidence="1 4">Belongs to the D-isomer specific 2-hydroxyacid dehydrogenase family.</text>
</comment>
<evidence type="ECO:0000313" key="7">
    <source>
        <dbReference type="EMBL" id="RTE52150.1"/>
    </source>
</evidence>
<name>A0A3S0D3C2_9FLAO</name>
<proteinExistence type="inferred from homology"/>
<dbReference type="InterPro" id="IPR050418">
    <property type="entry name" value="D-iso_2-hydroxyacid_DH_PdxB"/>
</dbReference>
<evidence type="ECO:0000256" key="4">
    <source>
        <dbReference type="RuleBase" id="RU003719"/>
    </source>
</evidence>
<dbReference type="GO" id="GO:0016616">
    <property type="term" value="F:oxidoreductase activity, acting on the CH-OH group of donors, NAD or NADP as acceptor"/>
    <property type="evidence" value="ECO:0007669"/>
    <property type="project" value="InterPro"/>
</dbReference>
<dbReference type="Pfam" id="PF02826">
    <property type="entry name" value="2-Hacid_dh_C"/>
    <property type="match status" value="1"/>
</dbReference>
<evidence type="ECO:0000259" key="5">
    <source>
        <dbReference type="Pfam" id="PF00389"/>
    </source>
</evidence>
<dbReference type="GO" id="GO:0051287">
    <property type="term" value="F:NAD binding"/>
    <property type="evidence" value="ECO:0007669"/>
    <property type="project" value="InterPro"/>
</dbReference>
<dbReference type="PROSITE" id="PS00670">
    <property type="entry name" value="D_2_HYDROXYACID_DH_2"/>
    <property type="match status" value="1"/>
</dbReference>
<protein>
    <submittedName>
        <fullName evidence="7">D-2-hydroxyacid dehydrogenase</fullName>
    </submittedName>
</protein>
<dbReference type="InterPro" id="IPR036291">
    <property type="entry name" value="NAD(P)-bd_dom_sf"/>
</dbReference>
<dbReference type="AlphaFoldDB" id="A0A3S0D3C2"/>
<dbReference type="InterPro" id="IPR006139">
    <property type="entry name" value="D-isomer_2_OHA_DH_cat_dom"/>
</dbReference>
<accession>A0A3S0D3C2</accession>
<keyword evidence="2 4" id="KW-0560">Oxidoreductase</keyword>
<keyword evidence="3" id="KW-0520">NAD</keyword>
<keyword evidence="8" id="KW-1185">Reference proteome</keyword>
<dbReference type="SUPFAM" id="SSF52283">
    <property type="entry name" value="Formate/glycerate dehydrogenase catalytic domain-like"/>
    <property type="match status" value="1"/>
</dbReference>
<gene>
    <name evidence="7" type="ORF">EHW67_18330</name>
</gene>
<dbReference type="EMBL" id="RQPJ01000021">
    <property type="protein sequence ID" value="RTE52150.1"/>
    <property type="molecule type" value="Genomic_DNA"/>
</dbReference>
<dbReference type="RefSeq" id="WP_126163835.1">
    <property type="nucleotide sequence ID" value="NZ_RQPJ01000021.1"/>
</dbReference>
<dbReference type="PANTHER" id="PTHR43761:SF1">
    <property type="entry name" value="D-ISOMER SPECIFIC 2-HYDROXYACID DEHYDROGENASE CATALYTIC DOMAIN-CONTAINING PROTEIN-RELATED"/>
    <property type="match status" value="1"/>
</dbReference>
<dbReference type="SUPFAM" id="SSF51735">
    <property type="entry name" value="NAD(P)-binding Rossmann-fold domains"/>
    <property type="match status" value="1"/>
</dbReference>
<dbReference type="CDD" id="cd12162">
    <property type="entry name" value="2-Hacid_dh_4"/>
    <property type="match status" value="1"/>
</dbReference>
<evidence type="ECO:0000313" key="8">
    <source>
        <dbReference type="Proteomes" id="UP000267585"/>
    </source>
</evidence>
<evidence type="ECO:0000259" key="6">
    <source>
        <dbReference type="Pfam" id="PF02826"/>
    </source>
</evidence>
<dbReference type="FunFam" id="3.40.50.720:FF:000203">
    <property type="entry name" value="D-3-phosphoglycerate dehydrogenase (SerA)"/>
    <property type="match status" value="1"/>
</dbReference>
<dbReference type="Proteomes" id="UP000267585">
    <property type="component" value="Unassembled WGS sequence"/>
</dbReference>
<evidence type="ECO:0000256" key="1">
    <source>
        <dbReference type="ARBA" id="ARBA00005854"/>
    </source>
</evidence>